<dbReference type="GO" id="GO:0005524">
    <property type="term" value="F:ATP binding"/>
    <property type="evidence" value="ECO:0007669"/>
    <property type="project" value="UniProtKB-UniRule"/>
</dbReference>
<dbReference type="InterPro" id="IPR031322">
    <property type="entry name" value="Shikimate/glucono_kinase"/>
</dbReference>
<dbReference type="GO" id="GO:0005829">
    <property type="term" value="C:cytosol"/>
    <property type="evidence" value="ECO:0007669"/>
    <property type="project" value="TreeGrafter"/>
</dbReference>
<gene>
    <name evidence="11" type="primary">aroK</name>
    <name evidence="12" type="ORF">SVA_0054</name>
</gene>
<keyword evidence="6 11" id="KW-0547">Nucleotide-binding</keyword>
<dbReference type="GO" id="GO:0000287">
    <property type="term" value="F:magnesium ion binding"/>
    <property type="evidence" value="ECO:0007669"/>
    <property type="project" value="UniProtKB-UniRule"/>
</dbReference>
<evidence type="ECO:0000256" key="1">
    <source>
        <dbReference type="ARBA" id="ARBA00004842"/>
    </source>
</evidence>
<keyword evidence="13" id="KW-1185">Reference proteome</keyword>
<comment type="catalytic activity">
    <reaction evidence="10 11">
        <text>shikimate + ATP = 3-phosphoshikimate + ADP + H(+)</text>
        <dbReference type="Rhea" id="RHEA:13121"/>
        <dbReference type="ChEBI" id="CHEBI:15378"/>
        <dbReference type="ChEBI" id="CHEBI:30616"/>
        <dbReference type="ChEBI" id="CHEBI:36208"/>
        <dbReference type="ChEBI" id="CHEBI:145989"/>
        <dbReference type="ChEBI" id="CHEBI:456216"/>
        <dbReference type="EC" id="2.7.1.71"/>
    </reaction>
</comment>
<feature type="binding site" evidence="11">
    <location>
        <begin position="14"/>
        <end position="19"/>
    </location>
    <ligand>
        <name>ATP</name>
        <dbReference type="ChEBI" id="CHEBI:30616"/>
    </ligand>
</feature>
<keyword evidence="5 11" id="KW-0808">Transferase</keyword>
<evidence type="ECO:0000313" key="12">
    <source>
        <dbReference type="EMBL" id="BAU46636.1"/>
    </source>
</evidence>
<dbReference type="PANTHER" id="PTHR21087:SF16">
    <property type="entry name" value="SHIKIMATE KINASE 1, CHLOROPLASTIC"/>
    <property type="match status" value="1"/>
</dbReference>
<reference evidence="12 13" key="1">
    <citation type="submission" date="2015-08" db="EMBL/GenBank/DDBJ databases">
        <title>Complete genome sequence of Sulfurifustis variabilis.</title>
        <authorList>
            <person name="Miura A."/>
            <person name="Kojima H."/>
            <person name="Fukui M."/>
        </authorList>
    </citation>
    <scope>NUCLEOTIDE SEQUENCE [LARGE SCALE GENOMIC DNA]</scope>
    <source>
        <strain evidence="13">skN76</strain>
    </source>
</reference>
<dbReference type="CDD" id="cd00464">
    <property type="entry name" value="SK"/>
    <property type="match status" value="1"/>
</dbReference>
<dbReference type="OrthoDB" id="9800332at2"/>
<evidence type="ECO:0000256" key="5">
    <source>
        <dbReference type="ARBA" id="ARBA00022679"/>
    </source>
</evidence>
<evidence type="ECO:0000256" key="11">
    <source>
        <dbReference type="HAMAP-Rule" id="MF_00109"/>
    </source>
</evidence>
<keyword evidence="9 11" id="KW-0057">Aromatic amino acid biosynthesis</keyword>
<dbReference type="EMBL" id="AP014936">
    <property type="protein sequence ID" value="BAU46636.1"/>
    <property type="molecule type" value="Genomic_DNA"/>
</dbReference>
<evidence type="ECO:0000313" key="13">
    <source>
        <dbReference type="Proteomes" id="UP000218899"/>
    </source>
</evidence>
<evidence type="ECO:0000256" key="9">
    <source>
        <dbReference type="ARBA" id="ARBA00023141"/>
    </source>
</evidence>
<dbReference type="SUPFAM" id="SSF52540">
    <property type="entry name" value="P-loop containing nucleoside triphosphate hydrolases"/>
    <property type="match status" value="1"/>
</dbReference>
<evidence type="ECO:0000256" key="10">
    <source>
        <dbReference type="ARBA" id="ARBA00048567"/>
    </source>
</evidence>
<feature type="binding site" evidence="11">
    <location>
        <position position="82"/>
    </location>
    <ligand>
        <name>substrate</name>
    </ligand>
</feature>
<dbReference type="Pfam" id="PF01202">
    <property type="entry name" value="SKI"/>
    <property type="match status" value="1"/>
</dbReference>
<dbReference type="HAMAP" id="MF_00109">
    <property type="entry name" value="Shikimate_kinase"/>
    <property type="match status" value="1"/>
</dbReference>
<protein>
    <recommendedName>
        <fullName evidence="3 11">Shikimate kinase</fullName>
        <shortName evidence="11">SK</shortName>
        <ecNumber evidence="3 11">2.7.1.71</ecNumber>
    </recommendedName>
</protein>
<dbReference type="GO" id="GO:0009423">
    <property type="term" value="P:chorismate biosynthetic process"/>
    <property type="evidence" value="ECO:0007669"/>
    <property type="project" value="UniProtKB-UniRule"/>
</dbReference>
<sequence length="180" mass="19799">MSGSGSVFLIGPMGAGKSTIGRHLAELLRKEFVDSDHEIERRTGASIPLIFEIEGEPGFRRRESAVLEELTARADIVLATGGGAVLAEDNRETLRARGTVVYLEAPLDTLLARTHRDKNRPLLQDGDRRGRLEEILRVREPLYRATAHLVVATDHRAPAVIAQEIAAKLREPRAHENATA</sequence>
<comment type="function">
    <text evidence="11">Catalyzes the specific phosphorylation of the 3-hydroxyl group of shikimic acid using ATP as a cosubstrate.</text>
</comment>
<evidence type="ECO:0000256" key="8">
    <source>
        <dbReference type="ARBA" id="ARBA00022840"/>
    </source>
</evidence>
<dbReference type="PROSITE" id="PS01128">
    <property type="entry name" value="SHIKIMATE_KINASE"/>
    <property type="match status" value="1"/>
</dbReference>
<dbReference type="RefSeq" id="WP_096457122.1">
    <property type="nucleotide sequence ID" value="NZ_AP014936.1"/>
</dbReference>
<dbReference type="InterPro" id="IPR027417">
    <property type="entry name" value="P-loop_NTPase"/>
</dbReference>
<dbReference type="NCBIfam" id="NF003456">
    <property type="entry name" value="PRK05057.1"/>
    <property type="match status" value="1"/>
</dbReference>
<dbReference type="InterPro" id="IPR023000">
    <property type="entry name" value="Shikimate_kinase_CS"/>
</dbReference>
<dbReference type="AlphaFoldDB" id="A0A1B4UZR0"/>
<evidence type="ECO:0000256" key="2">
    <source>
        <dbReference type="ARBA" id="ARBA00006997"/>
    </source>
</evidence>
<dbReference type="GO" id="GO:0008652">
    <property type="term" value="P:amino acid biosynthetic process"/>
    <property type="evidence" value="ECO:0007669"/>
    <property type="project" value="UniProtKB-KW"/>
</dbReference>
<keyword evidence="11" id="KW-0963">Cytoplasm</keyword>
<dbReference type="Proteomes" id="UP000218899">
    <property type="component" value="Chromosome"/>
</dbReference>
<keyword evidence="11" id="KW-0460">Magnesium</keyword>
<dbReference type="PANTHER" id="PTHR21087">
    <property type="entry name" value="SHIKIMATE KINASE"/>
    <property type="match status" value="1"/>
</dbReference>
<evidence type="ECO:0000256" key="4">
    <source>
        <dbReference type="ARBA" id="ARBA00022605"/>
    </source>
</evidence>
<evidence type="ECO:0000256" key="7">
    <source>
        <dbReference type="ARBA" id="ARBA00022777"/>
    </source>
</evidence>
<keyword evidence="4 11" id="KW-0028">Amino-acid biosynthesis</keyword>
<keyword evidence="11" id="KW-0479">Metal-binding</keyword>
<feature type="binding site" evidence="11">
    <location>
        <position position="36"/>
    </location>
    <ligand>
        <name>substrate</name>
    </ligand>
</feature>
<comment type="similarity">
    <text evidence="2 11">Belongs to the shikimate kinase family.</text>
</comment>
<comment type="subunit">
    <text evidence="11">Monomer.</text>
</comment>
<feature type="binding site" evidence="11">
    <location>
        <position position="18"/>
    </location>
    <ligand>
        <name>Mg(2+)</name>
        <dbReference type="ChEBI" id="CHEBI:18420"/>
    </ligand>
</feature>
<feature type="binding site" evidence="11">
    <location>
        <position position="139"/>
    </location>
    <ligand>
        <name>substrate</name>
    </ligand>
</feature>
<comment type="subcellular location">
    <subcellularLocation>
        <location evidence="11">Cytoplasm</location>
    </subcellularLocation>
</comment>
<name>A0A1B4UZR0_9GAMM</name>
<evidence type="ECO:0000256" key="6">
    <source>
        <dbReference type="ARBA" id="ARBA00022741"/>
    </source>
</evidence>
<comment type="cofactor">
    <cofactor evidence="11">
        <name>Mg(2+)</name>
        <dbReference type="ChEBI" id="CHEBI:18420"/>
    </cofactor>
    <text evidence="11">Binds 1 Mg(2+) ion per subunit.</text>
</comment>
<proteinExistence type="inferred from homology"/>
<dbReference type="GO" id="GO:0004765">
    <property type="term" value="F:shikimate kinase activity"/>
    <property type="evidence" value="ECO:0007669"/>
    <property type="project" value="UniProtKB-UniRule"/>
</dbReference>
<dbReference type="KEGG" id="sva:SVA_0054"/>
<dbReference type="EC" id="2.7.1.71" evidence="3 11"/>
<feature type="binding site" evidence="11">
    <location>
        <position position="120"/>
    </location>
    <ligand>
        <name>ATP</name>
        <dbReference type="ChEBI" id="CHEBI:30616"/>
    </ligand>
</feature>
<dbReference type="InterPro" id="IPR000623">
    <property type="entry name" value="Shikimate_kinase/TSH1"/>
</dbReference>
<organism evidence="12 13">
    <name type="scientific">Sulfurifustis variabilis</name>
    <dbReference type="NCBI Taxonomy" id="1675686"/>
    <lineage>
        <taxon>Bacteria</taxon>
        <taxon>Pseudomonadati</taxon>
        <taxon>Pseudomonadota</taxon>
        <taxon>Gammaproteobacteria</taxon>
        <taxon>Acidiferrobacterales</taxon>
        <taxon>Acidiferrobacteraceae</taxon>
        <taxon>Sulfurifustis</taxon>
    </lineage>
</organism>
<dbReference type="GO" id="GO:0009073">
    <property type="term" value="P:aromatic amino acid family biosynthetic process"/>
    <property type="evidence" value="ECO:0007669"/>
    <property type="project" value="UniProtKB-KW"/>
</dbReference>
<feature type="binding site" evidence="11">
    <location>
        <position position="60"/>
    </location>
    <ligand>
        <name>substrate</name>
    </ligand>
</feature>
<keyword evidence="8 11" id="KW-0067">ATP-binding</keyword>
<comment type="pathway">
    <text evidence="1 11">Metabolic intermediate biosynthesis; chorismate biosynthesis; chorismate from D-erythrose 4-phosphate and phosphoenolpyruvate: step 5/7.</text>
</comment>
<keyword evidence="7 11" id="KW-0418">Kinase</keyword>
<feature type="binding site" evidence="11">
    <location>
        <position position="156"/>
    </location>
    <ligand>
        <name>ATP</name>
        <dbReference type="ChEBI" id="CHEBI:30616"/>
    </ligand>
</feature>
<dbReference type="Gene3D" id="3.40.50.300">
    <property type="entry name" value="P-loop containing nucleotide triphosphate hydrolases"/>
    <property type="match status" value="1"/>
</dbReference>
<evidence type="ECO:0000256" key="3">
    <source>
        <dbReference type="ARBA" id="ARBA00012154"/>
    </source>
</evidence>
<accession>A0A1B4UZR0</accession>
<dbReference type="PRINTS" id="PR01100">
    <property type="entry name" value="SHIKIMTKNASE"/>
</dbReference>
<dbReference type="UniPathway" id="UPA00053">
    <property type="reaction ID" value="UER00088"/>
</dbReference>